<dbReference type="AlphaFoldDB" id="A0A3D8JXI7"/>
<evidence type="ECO:0000313" key="1">
    <source>
        <dbReference type="EMBL" id="RDU97071.1"/>
    </source>
</evidence>
<comment type="caution">
    <text evidence="1">The sequence shown here is derived from an EMBL/GenBank/DDBJ whole genome shotgun (WGS) entry which is preliminary data.</text>
</comment>
<accession>A0A3D8JXI7</accession>
<proteinExistence type="predicted"/>
<evidence type="ECO:0000313" key="2">
    <source>
        <dbReference type="Proteomes" id="UP000256838"/>
    </source>
</evidence>
<organism evidence="1 2">
    <name type="scientific">Trinickia dinghuensis</name>
    <dbReference type="NCBI Taxonomy" id="2291023"/>
    <lineage>
        <taxon>Bacteria</taxon>
        <taxon>Pseudomonadati</taxon>
        <taxon>Pseudomonadota</taxon>
        <taxon>Betaproteobacteria</taxon>
        <taxon>Burkholderiales</taxon>
        <taxon>Burkholderiaceae</taxon>
        <taxon>Trinickia</taxon>
    </lineage>
</organism>
<reference evidence="1 2" key="1">
    <citation type="submission" date="2018-08" db="EMBL/GenBank/DDBJ databases">
        <title>Paraburkholderia sp. DHOM06 isolated from forest soil.</title>
        <authorList>
            <person name="Gao Z.-H."/>
            <person name="Qiu L.-H."/>
        </authorList>
    </citation>
    <scope>NUCLEOTIDE SEQUENCE [LARGE SCALE GENOMIC DNA]</scope>
    <source>
        <strain evidence="1 2">DHOM06</strain>
    </source>
</reference>
<dbReference type="EMBL" id="QRGA01000011">
    <property type="protein sequence ID" value="RDU97071.1"/>
    <property type="molecule type" value="Genomic_DNA"/>
</dbReference>
<name>A0A3D8JXI7_9BURK</name>
<keyword evidence="2" id="KW-1185">Reference proteome</keyword>
<protein>
    <submittedName>
        <fullName evidence="1">Uncharacterized protein</fullName>
    </submittedName>
</protein>
<dbReference type="Proteomes" id="UP000256838">
    <property type="component" value="Unassembled WGS sequence"/>
</dbReference>
<gene>
    <name evidence="1" type="ORF">DWV00_20720</name>
</gene>
<sequence>MQLAIVRGERAEENTMGVPELPEFDVPSGADPQAVSMAVASAVTAAAAREMRFIDGKAWMVGGRRR</sequence>